<proteinExistence type="predicted"/>
<dbReference type="InterPro" id="IPR003959">
    <property type="entry name" value="ATPase_AAA_core"/>
</dbReference>
<evidence type="ECO:0000313" key="3">
    <source>
        <dbReference type="EnsemblPlants" id="AET1Gv20821000.17"/>
    </source>
</evidence>
<reference evidence="3" key="4">
    <citation type="submission" date="2019-03" db="UniProtKB">
        <authorList>
            <consortium name="EnsemblPlants"/>
        </authorList>
    </citation>
    <scope>IDENTIFICATION</scope>
</reference>
<dbReference type="GO" id="GO:0005524">
    <property type="term" value="F:ATP binding"/>
    <property type="evidence" value="ECO:0007669"/>
    <property type="project" value="InterPro"/>
</dbReference>
<dbReference type="SUPFAM" id="SSF52540">
    <property type="entry name" value="P-loop containing nucleoside triphosphate hydrolases"/>
    <property type="match status" value="1"/>
</dbReference>
<feature type="domain" description="ATPase AAA-type core" evidence="1">
    <location>
        <begin position="36"/>
        <end position="118"/>
    </location>
</feature>
<dbReference type="Pfam" id="PF25158">
    <property type="entry name" value="ABCA11_C"/>
    <property type="match status" value="1"/>
</dbReference>
<dbReference type="GO" id="GO:0016020">
    <property type="term" value="C:membrane"/>
    <property type="evidence" value="ECO:0007669"/>
    <property type="project" value="InterPro"/>
</dbReference>
<reference evidence="4" key="2">
    <citation type="journal article" date="2017" name="Nat. Plants">
        <title>The Aegilops tauschii genome reveals multiple impacts of transposons.</title>
        <authorList>
            <person name="Zhao G."/>
            <person name="Zou C."/>
            <person name="Li K."/>
            <person name="Wang K."/>
            <person name="Li T."/>
            <person name="Gao L."/>
            <person name="Zhang X."/>
            <person name="Wang H."/>
            <person name="Yang Z."/>
            <person name="Liu X."/>
            <person name="Jiang W."/>
            <person name="Mao L."/>
            <person name="Kong X."/>
            <person name="Jiao Y."/>
            <person name="Jia J."/>
        </authorList>
    </citation>
    <scope>NUCLEOTIDE SEQUENCE [LARGE SCALE GENOMIC DNA]</scope>
    <source>
        <strain evidence="4">cv. AL8/78</strain>
    </source>
</reference>
<dbReference type="GO" id="GO:0005319">
    <property type="term" value="F:lipid transporter activity"/>
    <property type="evidence" value="ECO:0007669"/>
    <property type="project" value="TreeGrafter"/>
</dbReference>
<organism evidence="3 4">
    <name type="scientific">Aegilops tauschii subsp. strangulata</name>
    <name type="common">Goatgrass</name>
    <dbReference type="NCBI Taxonomy" id="200361"/>
    <lineage>
        <taxon>Eukaryota</taxon>
        <taxon>Viridiplantae</taxon>
        <taxon>Streptophyta</taxon>
        <taxon>Embryophyta</taxon>
        <taxon>Tracheophyta</taxon>
        <taxon>Spermatophyta</taxon>
        <taxon>Magnoliopsida</taxon>
        <taxon>Liliopsida</taxon>
        <taxon>Poales</taxon>
        <taxon>Poaceae</taxon>
        <taxon>BOP clade</taxon>
        <taxon>Pooideae</taxon>
        <taxon>Triticodae</taxon>
        <taxon>Triticeae</taxon>
        <taxon>Triticinae</taxon>
        <taxon>Aegilops</taxon>
    </lineage>
</organism>
<reference evidence="4" key="1">
    <citation type="journal article" date="2014" name="Science">
        <title>Ancient hybridizations among the ancestral genomes of bread wheat.</title>
        <authorList>
            <consortium name="International Wheat Genome Sequencing Consortium,"/>
            <person name="Marcussen T."/>
            <person name="Sandve S.R."/>
            <person name="Heier L."/>
            <person name="Spannagl M."/>
            <person name="Pfeifer M."/>
            <person name="Jakobsen K.S."/>
            <person name="Wulff B.B."/>
            <person name="Steuernagel B."/>
            <person name="Mayer K.F."/>
            <person name="Olsen O.A."/>
        </authorList>
    </citation>
    <scope>NUCLEOTIDE SEQUENCE [LARGE SCALE GENOMIC DNA]</scope>
    <source>
        <strain evidence="4">cv. AL8/78</strain>
    </source>
</reference>
<keyword evidence="4" id="KW-1185">Reference proteome</keyword>
<reference evidence="3" key="5">
    <citation type="journal article" date="2021" name="G3 (Bethesda)">
        <title>Aegilops tauschii genome assembly Aet v5.0 features greater sequence contiguity and improved annotation.</title>
        <authorList>
            <person name="Wang L."/>
            <person name="Zhu T."/>
            <person name="Rodriguez J.C."/>
            <person name="Deal K.R."/>
            <person name="Dubcovsky J."/>
            <person name="McGuire P.E."/>
            <person name="Lux T."/>
            <person name="Spannagl M."/>
            <person name="Mayer K.F.X."/>
            <person name="Baldrich P."/>
            <person name="Meyers B.C."/>
            <person name="Huo N."/>
            <person name="Gu Y.Q."/>
            <person name="Zhou H."/>
            <person name="Devos K.M."/>
            <person name="Bennetzen J.L."/>
            <person name="Unver T."/>
            <person name="Budak H."/>
            <person name="Gulick P.J."/>
            <person name="Galiba G."/>
            <person name="Kalapos B."/>
            <person name="Nelson D.R."/>
            <person name="Li P."/>
            <person name="You F.M."/>
            <person name="Luo M.C."/>
            <person name="Dvorak J."/>
        </authorList>
    </citation>
    <scope>NUCLEOTIDE SEQUENCE [LARGE SCALE GENOMIC DNA]</scope>
    <source>
        <strain evidence="3">cv. AL8/78</strain>
    </source>
</reference>
<dbReference type="Gramene" id="AET1Gv20821000.17">
    <property type="protein sequence ID" value="AET1Gv20821000.17"/>
    <property type="gene ID" value="AET1Gv20821000"/>
</dbReference>
<dbReference type="InterPro" id="IPR027417">
    <property type="entry name" value="P-loop_NTPase"/>
</dbReference>
<dbReference type="Proteomes" id="UP000015105">
    <property type="component" value="Chromosome 1D"/>
</dbReference>
<dbReference type="EnsemblPlants" id="AET1Gv20821000.17">
    <property type="protein sequence ID" value="AET1Gv20821000.17"/>
    <property type="gene ID" value="AET1Gv20821000"/>
</dbReference>
<dbReference type="CDD" id="cd03263">
    <property type="entry name" value="ABC_subfamily_A"/>
    <property type="match status" value="1"/>
</dbReference>
<sequence>GVCPQQFDILWDALTAKEHMELFASIKGLPSSTIKSVAEQSLAQVKLSQAANVRAGSYSGGMKRRLSVAIALIGDPKLVFLDEPTTGMDPITRRHVWDIIEEAKKGRAIVLTTHSMEEADILSDRIAIMAKGRLRCIGTSIRLKSKFGTGYIANVNFSGNGHAQSPNINGDAEAPVNPNIESVKSFFKERLDVDPKEESRTFLTFVIPHEKEPLLTRFFGELQDREREFGISDIQLGLTTLEEVFLNIAKQAELESSTAEGTLVTLNLSSGASIQIPKGARFVGIPGTETEEHPRGVMVEVFWDQDDNGTLCVSGHSDETPVPANVELTRRPSLSRRAVGRGGPVGYVIDENQVPTTR</sequence>
<reference evidence="3" key="3">
    <citation type="journal article" date="2017" name="Nature">
        <title>Genome sequence of the progenitor of the wheat D genome Aegilops tauschii.</title>
        <authorList>
            <person name="Luo M.C."/>
            <person name="Gu Y.Q."/>
            <person name="Puiu D."/>
            <person name="Wang H."/>
            <person name="Twardziok S.O."/>
            <person name="Deal K.R."/>
            <person name="Huo N."/>
            <person name="Zhu T."/>
            <person name="Wang L."/>
            <person name="Wang Y."/>
            <person name="McGuire P.E."/>
            <person name="Liu S."/>
            <person name="Long H."/>
            <person name="Ramasamy R.K."/>
            <person name="Rodriguez J.C."/>
            <person name="Van S.L."/>
            <person name="Yuan L."/>
            <person name="Wang Z."/>
            <person name="Xia Z."/>
            <person name="Xiao L."/>
            <person name="Anderson O.D."/>
            <person name="Ouyang S."/>
            <person name="Liang Y."/>
            <person name="Zimin A.V."/>
            <person name="Pertea G."/>
            <person name="Qi P."/>
            <person name="Bennetzen J.L."/>
            <person name="Dai X."/>
            <person name="Dawson M.W."/>
            <person name="Muller H.G."/>
            <person name="Kugler K."/>
            <person name="Rivarola-Duarte L."/>
            <person name="Spannagl M."/>
            <person name="Mayer K.F.X."/>
            <person name="Lu F.H."/>
            <person name="Bevan M.W."/>
            <person name="Leroy P."/>
            <person name="Li P."/>
            <person name="You F.M."/>
            <person name="Sun Q."/>
            <person name="Liu Z."/>
            <person name="Lyons E."/>
            <person name="Wicker T."/>
            <person name="Salzberg S.L."/>
            <person name="Devos K.M."/>
            <person name="Dvorak J."/>
        </authorList>
    </citation>
    <scope>NUCLEOTIDE SEQUENCE [LARGE SCALE GENOMIC DNA]</scope>
    <source>
        <strain evidence="3">cv. AL8/78</strain>
    </source>
</reference>
<evidence type="ECO:0000259" key="2">
    <source>
        <dbReference type="Pfam" id="PF25158"/>
    </source>
</evidence>
<dbReference type="GO" id="GO:0016887">
    <property type="term" value="F:ATP hydrolysis activity"/>
    <property type="evidence" value="ECO:0007669"/>
    <property type="project" value="InterPro"/>
</dbReference>
<dbReference type="Pfam" id="PF13304">
    <property type="entry name" value="AAA_21"/>
    <property type="match status" value="1"/>
</dbReference>
<accession>A0A452ZL47</accession>
<evidence type="ECO:0000259" key="1">
    <source>
        <dbReference type="Pfam" id="PF13304"/>
    </source>
</evidence>
<dbReference type="Gene3D" id="3.40.50.300">
    <property type="entry name" value="P-loop containing nucleotide triphosphate hydrolases"/>
    <property type="match status" value="1"/>
</dbReference>
<dbReference type="PANTHER" id="PTHR19229">
    <property type="entry name" value="ATP-BINDING CASSETTE TRANSPORTER SUBFAMILY A ABCA"/>
    <property type="match status" value="1"/>
</dbReference>
<evidence type="ECO:0000313" key="4">
    <source>
        <dbReference type="Proteomes" id="UP000015105"/>
    </source>
</evidence>
<dbReference type="InterPro" id="IPR056788">
    <property type="entry name" value="ABCA2/9/11_C"/>
</dbReference>
<name>A0A452ZL47_AEGTS</name>
<dbReference type="PANTHER" id="PTHR19229:SF205">
    <property type="entry name" value="ABC TRANSPORTER A FAMILY MEMBER 1-RELATED"/>
    <property type="match status" value="1"/>
</dbReference>
<protein>
    <submittedName>
        <fullName evidence="3">Uncharacterized protein</fullName>
    </submittedName>
</protein>
<dbReference type="AlphaFoldDB" id="A0A452ZL47"/>
<dbReference type="GO" id="GO:0140359">
    <property type="term" value="F:ABC-type transporter activity"/>
    <property type="evidence" value="ECO:0007669"/>
    <property type="project" value="InterPro"/>
</dbReference>
<feature type="domain" description="ABC transporter A family member 2/9/11 C-terminal" evidence="2">
    <location>
        <begin position="244"/>
        <end position="298"/>
    </location>
</feature>
<dbReference type="InterPro" id="IPR026082">
    <property type="entry name" value="ABCA"/>
</dbReference>